<sequence length="675" mass="73206">MASDAASGPSMPSRSLPETEALYRQSIDSAREASLSRRFSRSSRTSQGKTASQEPNARHDGTQRVSRDETVVMRKRDSQMSLANTSLDPAAGASNEGSAAEQGGGTASGAAQGDEDADTDVDSEIAHPSFLGSSVRSNLSARPTILPPAAFLTPKKGSARMSPAATRTPSPFNFPIAQSPVAGRSPGQSPTSAATEVARAGAWRGSSGWTEASSSRAASQGTGHDSAGLQQSSHKAHKSTRAPSEHASRDPLLPFSTRQANAMSGYDAQSYTGKSPSPNMRSTPKSRSSRLEMQPSPRPRSKRSSVQEKPAEKPSSYPRKWKLFQGANKFFCFGRIMTADDNPLPFFGATLVVVAFPILWFIFVAPFTWRHVSPAPVILTAYTWLVTLSSMMVTSWRDPGVLPRDLDPDPPCTTSDGDPMDPEDPLAIPLPRIVRVPQSTDLKVKWCETCGTYRPPRASHCRTCDNCVENIDHHCTFLNTCIGRRNYFSFFSFLIAGITLCCLCLIFSAVHLYLLTRPLDDPLPGGGFGSGLDFAGALRKAPLSAVLFLVPIWVLVPLCVLFGYHMRLVSMNRTTVEQIRINSQKEYGEKSRQSDAVASHRCVPALGRPGRDPNPFAVPNFFANAFEVLCRPIPESYIDRSGRAVPDNRRPNPAWRSSSMGRQASDIANDGSPRV</sequence>
<keyword evidence="7" id="KW-0449">Lipoprotein</keyword>
<evidence type="ECO:0000256" key="9">
    <source>
        <dbReference type="ARBA" id="ARBA00048048"/>
    </source>
</evidence>
<keyword evidence="6" id="KW-0564">Palmitate</keyword>
<dbReference type="STRING" id="401625.A0A0P1BLW2"/>
<dbReference type="InterPro" id="IPR001594">
    <property type="entry name" value="Palmitoyltrfase_DHHC"/>
</dbReference>
<evidence type="ECO:0000256" key="7">
    <source>
        <dbReference type="ARBA" id="ARBA00023288"/>
    </source>
</evidence>
<keyword evidence="2 10" id="KW-0808">Transferase</keyword>
<feature type="region of interest" description="Disordered" evidence="11">
    <location>
        <begin position="640"/>
        <end position="675"/>
    </location>
</feature>
<comment type="domain">
    <text evidence="10">The DHHC domain is required for palmitoyltransferase activity.</text>
</comment>
<comment type="similarity">
    <text evidence="10">Belongs to the DHHC palmitoyltransferase family.</text>
</comment>
<evidence type="ECO:0000256" key="2">
    <source>
        <dbReference type="ARBA" id="ARBA00022679"/>
    </source>
</evidence>
<dbReference type="EMBL" id="CCYA01000254">
    <property type="protein sequence ID" value="CEH17200.1"/>
    <property type="molecule type" value="Genomic_DNA"/>
</dbReference>
<evidence type="ECO:0000256" key="3">
    <source>
        <dbReference type="ARBA" id="ARBA00022692"/>
    </source>
</evidence>
<feature type="compositionally biased region" description="Polar residues" evidence="11">
    <location>
        <begin position="207"/>
        <end position="233"/>
    </location>
</feature>
<feature type="transmembrane region" description="Helical" evidence="10">
    <location>
        <begin position="487"/>
        <end position="514"/>
    </location>
</feature>
<dbReference type="OrthoDB" id="9909019at2759"/>
<feature type="compositionally biased region" description="Acidic residues" evidence="11">
    <location>
        <begin position="113"/>
        <end position="123"/>
    </location>
</feature>
<keyword evidence="3 10" id="KW-0812">Transmembrane</keyword>
<dbReference type="Proteomes" id="UP000054845">
    <property type="component" value="Unassembled WGS sequence"/>
</dbReference>
<evidence type="ECO:0000256" key="5">
    <source>
        <dbReference type="ARBA" id="ARBA00023136"/>
    </source>
</evidence>
<accession>A0A0P1BLW2</accession>
<dbReference type="EC" id="2.3.1.225" evidence="10"/>
<evidence type="ECO:0000259" key="12">
    <source>
        <dbReference type="Pfam" id="PF01529"/>
    </source>
</evidence>
<organism evidence="13 14">
    <name type="scientific">Ceraceosorus bombacis</name>
    <dbReference type="NCBI Taxonomy" id="401625"/>
    <lineage>
        <taxon>Eukaryota</taxon>
        <taxon>Fungi</taxon>
        <taxon>Dikarya</taxon>
        <taxon>Basidiomycota</taxon>
        <taxon>Ustilaginomycotina</taxon>
        <taxon>Exobasidiomycetes</taxon>
        <taxon>Ceraceosorales</taxon>
        <taxon>Ceraceosoraceae</taxon>
        <taxon>Ceraceosorus</taxon>
    </lineage>
</organism>
<keyword evidence="8 10" id="KW-0012">Acyltransferase</keyword>
<dbReference type="AlphaFoldDB" id="A0A0P1BLW2"/>
<dbReference type="Pfam" id="PF01529">
    <property type="entry name" value="DHHC"/>
    <property type="match status" value="1"/>
</dbReference>
<dbReference type="PANTHER" id="PTHR22883:SF488">
    <property type="entry name" value="PALMITOYLTRANSFERASE"/>
    <property type="match status" value="1"/>
</dbReference>
<feature type="transmembrane region" description="Helical" evidence="10">
    <location>
        <begin position="543"/>
        <end position="564"/>
    </location>
</feature>
<feature type="compositionally biased region" description="Polar residues" evidence="11">
    <location>
        <begin position="131"/>
        <end position="141"/>
    </location>
</feature>
<evidence type="ECO:0000313" key="13">
    <source>
        <dbReference type="EMBL" id="CEH17200.1"/>
    </source>
</evidence>
<dbReference type="GO" id="GO:0005783">
    <property type="term" value="C:endoplasmic reticulum"/>
    <property type="evidence" value="ECO:0007669"/>
    <property type="project" value="TreeGrafter"/>
</dbReference>
<feature type="region of interest" description="Disordered" evidence="11">
    <location>
        <begin position="267"/>
        <end position="317"/>
    </location>
</feature>
<comment type="subcellular location">
    <subcellularLocation>
        <location evidence="1">Membrane</location>
        <topology evidence="1">Multi-pass membrane protein</topology>
    </subcellularLocation>
</comment>
<dbReference type="PROSITE" id="PS50216">
    <property type="entry name" value="DHHC"/>
    <property type="match status" value="1"/>
</dbReference>
<evidence type="ECO:0000256" key="11">
    <source>
        <dbReference type="SAM" id="MobiDB-lite"/>
    </source>
</evidence>
<feature type="compositionally biased region" description="Low complexity" evidence="11">
    <location>
        <begin position="90"/>
        <end position="101"/>
    </location>
</feature>
<dbReference type="GO" id="GO:0005794">
    <property type="term" value="C:Golgi apparatus"/>
    <property type="evidence" value="ECO:0007669"/>
    <property type="project" value="TreeGrafter"/>
</dbReference>
<dbReference type="GO" id="GO:0019706">
    <property type="term" value="F:protein-cysteine S-palmitoyltransferase activity"/>
    <property type="evidence" value="ECO:0007669"/>
    <property type="project" value="UniProtKB-EC"/>
</dbReference>
<protein>
    <recommendedName>
        <fullName evidence="10">Palmitoyltransferase</fullName>
        <ecNumber evidence="10">2.3.1.225</ecNumber>
    </recommendedName>
</protein>
<name>A0A0P1BLW2_9BASI</name>
<feature type="compositionally biased region" description="Polar residues" evidence="11">
    <location>
        <begin position="267"/>
        <end position="286"/>
    </location>
</feature>
<feature type="compositionally biased region" description="Low complexity" evidence="11">
    <location>
        <begin position="36"/>
        <end position="46"/>
    </location>
</feature>
<keyword evidence="14" id="KW-1185">Reference proteome</keyword>
<feature type="domain" description="Palmitoyltransferase DHHC" evidence="12">
    <location>
        <begin position="445"/>
        <end position="580"/>
    </location>
</feature>
<feature type="compositionally biased region" description="Basic and acidic residues" evidence="11">
    <location>
        <begin position="56"/>
        <end position="78"/>
    </location>
</feature>
<proteinExistence type="inferred from homology"/>
<evidence type="ECO:0000256" key="1">
    <source>
        <dbReference type="ARBA" id="ARBA00004141"/>
    </source>
</evidence>
<feature type="region of interest" description="Disordered" evidence="11">
    <location>
        <begin position="1"/>
        <end position="252"/>
    </location>
</feature>
<evidence type="ECO:0000256" key="6">
    <source>
        <dbReference type="ARBA" id="ARBA00023139"/>
    </source>
</evidence>
<evidence type="ECO:0000256" key="10">
    <source>
        <dbReference type="RuleBase" id="RU079119"/>
    </source>
</evidence>
<evidence type="ECO:0000256" key="8">
    <source>
        <dbReference type="ARBA" id="ARBA00023315"/>
    </source>
</evidence>
<dbReference type="InterPro" id="IPR039859">
    <property type="entry name" value="PFA4/ZDH16/20/ERF2-like"/>
</dbReference>
<comment type="catalytic activity">
    <reaction evidence="9 10">
        <text>L-cysteinyl-[protein] + hexadecanoyl-CoA = S-hexadecanoyl-L-cysteinyl-[protein] + CoA</text>
        <dbReference type="Rhea" id="RHEA:36683"/>
        <dbReference type="Rhea" id="RHEA-COMP:10131"/>
        <dbReference type="Rhea" id="RHEA-COMP:11032"/>
        <dbReference type="ChEBI" id="CHEBI:29950"/>
        <dbReference type="ChEBI" id="CHEBI:57287"/>
        <dbReference type="ChEBI" id="CHEBI:57379"/>
        <dbReference type="ChEBI" id="CHEBI:74151"/>
        <dbReference type="EC" id="2.3.1.225"/>
    </reaction>
</comment>
<keyword evidence="4 10" id="KW-1133">Transmembrane helix</keyword>
<dbReference type="GO" id="GO:0016020">
    <property type="term" value="C:membrane"/>
    <property type="evidence" value="ECO:0007669"/>
    <property type="project" value="UniProtKB-SubCell"/>
</dbReference>
<dbReference type="PANTHER" id="PTHR22883">
    <property type="entry name" value="ZINC FINGER DHHC DOMAIN CONTAINING PROTEIN"/>
    <property type="match status" value="1"/>
</dbReference>
<evidence type="ECO:0000313" key="14">
    <source>
        <dbReference type="Proteomes" id="UP000054845"/>
    </source>
</evidence>
<evidence type="ECO:0000256" key="4">
    <source>
        <dbReference type="ARBA" id="ARBA00022989"/>
    </source>
</evidence>
<feature type="transmembrane region" description="Helical" evidence="10">
    <location>
        <begin position="344"/>
        <end position="369"/>
    </location>
</feature>
<dbReference type="GO" id="GO:0006612">
    <property type="term" value="P:protein targeting to membrane"/>
    <property type="evidence" value="ECO:0007669"/>
    <property type="project" value="TreeGrafter"/>
</dbReference>
<reference evidence="13 14" key="1">
    <citation type="submission" date="2014-09" db="EMBL/GenBank/DDBJ databases">
        <authorList>
            <person name="Magalhaes I.L.F."/>
            <person name="Oliveira U."/>
            <person name="Santos F.R."/>
            <person name="Vidigal T.H.D.A."/>
            <person name="Brescovit A.D."/>
            <person name="Santos A.J."/>
        </authorList>
    </citation>
    <scope>NUCLEOTIDE SEQUENCE [LARGE SCALE GENOMIC DNA]</scope>
</reference>
<keyword evidence="5 10" id="KW-0472">Membrane</keyword>
<feature type="compositionally biased region" description="Basic and acidic residues" evidence="11">
    <location>
        <begin position="640"/>
        <end position="650"/>
    </location>
</feature>